<dbReference type="PANTHER" id="PTHR35908">
    <property type="entry name" value="HYPOTHETICAL FUSION PROTEIN"/>
    <property type="match status" value="1"/>
</dbReference>
<protein>
    <submittedName>
        <fullName evidence="2">VOC family protein</fullName>
    </submittedName>
</protein>
<feature type="domain" description="Glyoxalase-like" evidence="1">
    <location>
        <begin position="6"/>
        <end position="127"/>
    </location>
</feature>
<evidence type="ECO:0000313" key="3">
    <source>
        <dbReference type="Proteomes" id="UP000469185"/>
    </source>
</evidence>
<dbReference type="PANTHER" id="PTHR35908:SF1">
    <property type="entry name" value="CONSERVED PROTEIN"/>
    <property type="match status" value="1"/>
</dbReference>
<accession>A0A6N9YTJ7</accession>
<reference evidence="2 3" key="1">
    <citation type="submission" date="2020-02" db="EMBL/GenBank/DDBJ databases">
        <authorList>
            <person name="Li X.-J."/>
            <person name="Feng X.-M."/>
        </authorList>
    </citation>
    <scope>NUCLEOTIDE SEQUENCE [LARGE SCALE GENOMIC DNA]</scope>
    <source>
        <strain evidence="2 3">CGMCC 4.7225</strain>
    </source>
</reference>
<gene>
    <name evidence="2" type="ORF">G1H11_24020</name>
</gene>
<name>A0A6N9YTJ7_9ACTN</name>
<comment type="caution">
    <text evidence="2">The sequence shown here is derived from an EMBL/GenBank/DDBJ whole genome shotgun (WGS) entry which is preliminary data.</text>
</comment>
<dbReference type="Gene3D" id="3.10.180.10">
    <property type="entry name" value="2,3-Dihydroxybiphenyl 1,2-Dioxygenase, domain 1"/>
    <property type="match status" value="1"/>
</dbReference>
<keyword evidence="3" id="KW-1185">Reference proteome</keyword>
<dbReference type="InterPro" id="IPR029068">
    <property type="entry name" value="Glyas_Bleomycin-R_OHBP_Dase"/>
</dbReference>
<dbReference type="AlphaFoldDB" id="A0A6N9YTJ7"/>
<sequence length="128" mass="14343">MARLRDVVFDCGNPAALARFWAAALDDYDVAPYDEEAMAYLKAQGIDDPEDDPSVLVEPRSGVGPRLWFNLVPEPKQAKNRLHIDITSDDFDAELRRLTGLGASTLREDEQGWTVMADPEGNEFCLMR</sequence>
<organism evidence="2 3">
    <name type="scientific">Phytoactinopolyspora alkaliphila</name>
    <dbReference type="NCBI Taxonomy" id="1783498"/>
    <lineage>
        <taxon>Bacteria</taxon>
        <taxon>Bacillati</taxon>
        <taxon>Actinomycetota</taxon>
        <taxon>Actinomycetes</taxon>
        <taxon>Jiangellales</taxon>
        <taxon>Jiangellaceae</taxon>
        <taxon>Phytoactinopolyspora</taxon>
    </lineage>
</organism>
<dbReference type="Proteomes" id="UP000469185">
    <property type="component" value="Unassembled WGS sequence"/>
</dbReference>
<proteinExistence type="predicted"/>
<dbReference type="RefSeq" id="WP_163821154.1">
    <property type="nucleotide sequence ID" value="NZ_JAAGOB010000019.1"/>
</dbReference>
<evidence type="ECO:0000259" key="1">
    <source>
        <dbReference type="Pfam" id="PF18029"/>
    </source>
</evidence>
<dbReference type="EMBL" id="JAAGOB010000019">
    <property type="protein sequence ID" value="NED98371.1"/>
    <property type="molecule type" value="Genomic_DNA"/>
</dbReference>
<dbReference type="InterPro" id="IPR041581">
    <property type="entry name" value="Glyoxalase_6"/>
</dbReference>
<evidence type="ECO:0000313" key="2">
    <source>
        <dbReference type="EMBL" id="NED98371.1"/>
    </source>
</evidence>
<dbReference type="Pfam" id="PF18029">
    <property type="entry name" value="Glyoxalase_6"/>
    <property type="match status" value="1"/>
</dbReference>
<dbReference type="SUPFAM" id="SSF54593">
    <property type="entry name" value="Glyoxalase/Bleomycin resistance protein/Dihydroxybiphenyl dioxygenase"/>
    <property type="match status" value="1"/>
</dbReference>